<accession>A0ABW9XNP4</accession>
<dbReference type="Pfam" id="PF14498">
    <property type="entry name" value="Glyco_hyd_65N_2"/>
    <property type="match status" value="1"/>
</dbReference>
<gene>
    <name evidence="3" type="ORF">GT019_10285</name>
</gene>
<dbReference type="InterPro" id="IPR012341">
    <property type="entry name" value="6hp_glycosidase-like_sf"/>
</dbReference>
<reference evidence="3 4" key="1">
    <citation type="submission" date="2020-01" db="EMBL/GenBank/DDBJ databases">
        <title>Paenibacillus soybeanensis sp. nov. isolated from the nodules of soybean (Glycine max(L.) Merr).</title>
        <authorList>
            <person name="Wang H."/>
        </authorList>
    </citation>
    <scope>NUCLEOTIDE SEQUENCE [LARGE SCALE GENOMIC DNA]</scope>
    <source>
        <strain evidence="3 4">T1</strain>
    </source>
</reference>
<dbReference type="InterPro" id="IPR027414">
    <property type="entry name" value="GH95_N_dom"/>
</dbReference>
<dbReference type="SUPFAM" id="SSF48208">
    <property type="entry name" value="Six-hairpin glycosidases"/>
    <property type="match status" value="1"/>
</dbReference>
<dbReference type="RefSeq" id="WP_161743061.1">
    <property type="nucleotide sequence ID" value="NZ_JAAAMV010000005.1"/>
</dbReference>
<evidence type="ECO:0000259" key="1">
    <source>
        <dbReference type="Pfam" id="PF14498"/>
    </source>
</evidence>
<feature type="domain" description="Glycosyl hydrolase family 95 catalytic" evidence="2">
    <location>
        <begin position="335"/>
        <end position="565"/>
    </location>
</feature>
<evidence type="ECO:0000313" key="4">
    <source>
        <dbReference type="Proteomes" id="UP000665561"/>
    </source>
</evidence>
<organism evidence="3 4">
    <name type="scientific">Paenibacillus glycinis</name>
    <dbReference type="NCBI Taxonomy" id="2697035"/>
    <lineage>
        <taxon>Bacteria</taxon>
        <taxon>Bacillati</taxon>
        <taxon>Bacillota</taxon>
        <taxon>Bacilli</taxon>
        <taxon>Bacillales</taxon>
        <taxon>Paenibacillaceae</taxon>
        <taxon>Paenibacillus</taxon>
    </lineage>
</organism>
<dbReference type="PANTHER" id="PTHR31084:SF19">
    <property type="entry name" value="GLYCOSYL HYDROLASE FAMILY 95 N-TERMINAL DOMAIN-CONTAINING PROTEIN"/>
    <property type="match status" value="1"/>
</dbReference>
<sequence>MNAWKQAQAHAIRYDRPAATFFEGALLGNGGLGAVVTTRPDAIVVHFGHNDVWDIRIAENNKERIGDFESLFARLKAIPSHYASLKEDEWYRDYVEMAGENYTFPYPRPMPCGSLLLGFDRREVEVLGHALHVHNGLCEIRLLIGGQPATLRVFVEQGQDVLWAAFDQPAVGDGDARAAWTLTSVFNRIKLIPDPETPGDIPSPQPFLDETSARLSFRQTLPYANGASGGGGDRSRDRAFRLSASVGGANSVRKLGGDWEGAVEAPASGFVVRVQLEQGLDADVPAVAQDAERASRPRMEAAFDQAEASWRDYWDRSGVMLEDAALEQVWYRNLYFYNCSVSASHTCPGLFANWSYGKIGSEWHGDYHMNYNTQQPFWLAFSSNHVEKHLAYVGMVDLILPVSRKWAREYYGLRGAYYPHSAYPVEMTMMPYPVPHWGWEICETPWTVQSLWWHYLYTMDKAFLETRAFVPIRDAVLFMVDYMKRPEASGAAWGDDKYHIFPTVVPELYELTPGFAKNSDCIVDLTLTKFLFRAFKDACAALGRNDAEAGLLTEIEEVLAHFPAYPTAESRRGTVFVSMPGEDPEVVYNVPNGITTIFPGEDHGLHSPGDEYAIAVNSYRNHRNEGGNELVFYAMAGARLGQLDLERFKRQIAYCLLPNGTCTDKLLESGGRYSDTTPFDYMAPMGVWFENFALPAVINECLLQSYNGALRLFPNWPAGKAAAFSTLRAVGGFLVSAETDAEGVRWIEVSSEAGTELRLYNPWGTDVVCFTDAGEQTRGGELIALPTSPGERIRFMKAL</sequence>
<dbReference type="Gene3D" id="1.50.10.10">
    <property type="match status" value="1"/>
</dbReference>
<evidence type="ECO:0000259" key="2">
    <source>
        <dbReference type="Pfam" id="PF22124"/>
    </source>
</evidence>
<dbReference type="InterPro" id="IPR054363">
    <property type="entry name" value="GH95_cat"/>
</dbReference>
<dbReference type="EMBL" id="JAAAMV010000005">
    <property type="protein sequence ID" value="NBD24259.1"/>
    <property type="molecule type" value="Genomic_DNA"/>
</dbReference>
<keyword evidence="4" id="KW-1185">Reference proteome</keyword>
<evidence type="ECO:0000313" key="3">
    <source>
        <dbReference type="EMBL" id="NBD24259.1"/>
    </source>
</evidence>
<feature type="domain" description="Glycosyl hydrolase family 95 N-terminal" evidence="1">
    <location>
        <begin position="12"/>
        <end position="166"/>
    </location>
</feature>
<proteinExistence type="predicted"/>
<name>A0ABW9XNP4_9BACL</name>
<dbReference type="PANTHER" id="PTHR31084">
    <property type="entry name" value="ALPHA-L-FUCOSIDASE 2"/>
    <property type="match status" value="1"/>
</dbReference>
<evidence type="ECO:0008006" key="5">
    <source>
        <dbReference type="Google" id="ProtNLM"/>
    </source>
</evidence>
<protein>
    <recommendedName>
        <fullName evidence="5">Glycosyl hydrolase family 95 N-terminal domain-containing protein</fullName>
    </recommendedName>
</protein>
<dbReference type="Proteomes" id="UP000665561">
    <property type="component" value="Unassembled WGS sequence"/>
</dbReference>
<comment type="caution">
    <text evidence="3">The sequence shown here is derived from an EMBL/GenBank/DDBJ whole genome shotgun (WGS) entry which is preliminary data.</text>
</comment>
<dbReference type="Pfam" id="PF22124">
    <property type="entry name" value="Glyco_hydro_95_cat"/>
    <property type="match status" value="1"/>
</dbReference>
<dbReference type="InterPro" id="IPR008928">
    <property type="entry name" value="6-hairpin_glycosidase_sf"/>
</dbReference>